<feature type="region of interest" description="Disordered" evidence="1">
    <location>
        <begin position="70"/>
        <end position="91"/>
    </location>
</feature>
<reference evidence="3 4" key="1">
    <citation type="submission" date="2017-11" db="EMBL/GenBank/DDBJ databases">
        <title>Draft genome sequence of magnetotactic bacterium Magnetospirillum kuznetsovii LBB-42.</title>
        <authorList>
            <person name="Grouzdev D.S."/>
            <person name="Rysina M.S."/>
            <person name="Baslerov R.V."/>
            <person name="Koziaeva V."/>
        </authorList>
    </citation>
    <scope>NUCLEOTIDE SEQUENCE [LARGE SCALE GENOMIC DNA]</scope>
    <source>
        <strain evidence="3 4">LBB-42</strain>
    </source>
</reference>
<dbReference type="Proteomes" id="UP000251075">
    <property type="component" value="Unassembled WGS sequence"/>
</dbReference>
<protein>
    <submittedName>
        <fullName evidence="3">Uncharacterized protein</fullName>
    </submittedName>
</protein>
<keyword evidence="4" id="KW-1185">Reference proteome</keyword>
<comment type="caution">
    <text evidence="3">The sequence shown here is derived from an EMBL/GenBank/DDBJ whole genome shotgun (WGS) entry which is preliminary data.</text>
</comment>
<proteinExistence type="predicted"/>
<gene>
    <name evidence="3" type="ORF">CU669_19110</name>
</gene>
<keyword evidence="2" id="KW-1133">Transmembrane helix</keyword>
<keyword evidence="2" id="KW-0812">Transmembrane</keyword>
<evidence type="ECO:0000313" key="3">
    <source>
        <dbReference type="EMBL" id="RAU20278.1"/>
    </source>
</evidence>
<feature type="transmembrane region" description="Helical" evidence="2">
    <location>
        <begin position="37"/>
        <end position="59"/>
    </location>
</feature>
<accession>A0A364NT82</accession>
<evidence type="ECO:0000313" key="4">
    <source>
        <dbReference type="Proteomes" id="UP000251075"/>
    </source>
</evidence>
<name>A0A364NT82_9PROT</name>
<organism evidence="3 4">
    <name type="scientific">Paramagnetospirillum kuznetsovii</name>
    <dbReference type="NCBI Taxonomy" id="2053833"/>
    <lineage>
        <taxon>Bacteria</taxon>
        <taxon>Pseudomonadati</taxon>
        <taxon>Pseudomonadota</taxon>
        <taxon>Alphaproteobacteria</taxon>
        <taxon>Rhodospirillales</taxon>
        <taxon>Magnetospirillaceae</taxon>
        <taxon>Paramagnetospirillum</taxon>
    </lineage>
</organism>
<dbReference type="EMBL" id="PGTO01000027">
    <property type="protein sequence ID" value="RAU20278.1"/>
    <property type="molecule type" value="Genomic_DNA"/>
</dbReference>
<keyword evidence="2" id="KW-0472">Membrane</keyword>
<evidence type="ECO:0000256" key="1">
    <source>
        <dbReference type="SAM" id="MobiDB-lite"/>
    </source>
</evidence>
<sequence>MALMVVGGGAAVWGTIFALRAINVESDRSTEIFADALAFGGAFIAGFGVLLAVLGAWLVRKRHPVRPEQSEDQLVRRQLQDSQEFQERSKG</sequence>
<dbReference type="AlphaFoldDB" id="A0A364NT82"/>
<evidence type="ECO:0000256" key="2">
    <source>
        <dbReference type="SAM" id="Phobius"/>
    </source>
</evidence>